<proteinExistence type="predicted"/>
<name>A0A4Y2F048_ARAVE</name>
<evidence type="ECO:0008006" key="3">
    <source>
        <dbReference type="Google" id="ProtNLM"/>
    </source>
</evidence>
<keyword evidence="2" id="KW-1185">Reference proteome</keyword>
<dbReference type="Proteomes" id="UP000499080">
    <property type="component" value="Unassembled WGS sequence"/>
</dbReference>
<sequence length="262" mass="29314">MVQLQVLQINVNHSQVAHCAAFMTAGDIKCDIVCVQDACSAFLRCLGLVLFPPAALVVSYTLTGRTAAVGQIVSNTPALNPPPFQYPDGSDIDGNVGSAAEFMETNFGIGWTMENGYKTNIFTDSLSSVEIFKKSDTKSRFINNIKRHMFQALGSLALSESSRWNPRIKPEDYMDGVDEIVRDKLVNFNIFSDKTIGKRLQYGKTLRNTVITIHLDLFLCIIKDLCIEITERDSEIYDLKNITSESDTALLKEKIWTLEREN</sequence>
<evidence type="ECO:0000313" key="1">
    <source>
        <dbReference type="EMBL" id="GBM33495.1"/>
    </source>
</evidence>
<reference evidence="1 2" key="1">
    <citation type="journal article" date="2019" name="Sci. Rep.">
        <title>Orb-weaving spider Araneus ventricosus genome elucidates the spidroin gene catalogue.</title>
        <authorList>
            <person name="Kono N."/>
            <person name="Nakamura H."/>
            <person name="Ohtoshi R."/>
            <person name="Moran D.A.P."/>
            <person name="Shinohara A."/>
            <person name="Yoshida Y."/>
            <person name="Fujiwara M."/>
            <person name="Mori M."/>
            <person name="Tomita M."/>
            <person name="Arakawa K."/>
        </authorList>
    </citation>
    <scope>NUCLEOTIDE SEQUENCE [LARGE SCALE GENOMIC DNA]</scope>
</reference>
<protein>
    <recommendedName>
        <fullName evidence="3">RNase H type-1 domain-containing protein</fullName>
    </recommendedName>
</protein>
<dbReference type="AlphaFoldDB" id="A0A4Y2F048"/>
<comment type="caution">
    <text evidence="1">The sequence shown here is derived from an EMBL/GenBank/DDBJ whole genome shotgun (WGS) entry which is preliminary data.</text>
</comment>
<gene>
    <name evidence="1" type="ORF">AVEN_272995_1</name>
</gene>
<accession>A0A4Y2F048</accession>
<dbReference type="EMBL" id="BGPR01000735">
    <property type="protein sequence ID" value="GBM33495.1"/>
    <property type="molecule type" value="Genomic_DNA"/>
</dbReference>
<organism evidence="1 2">
    <name type="scientific">Araneus ventricosus</name>
    <name type="common">Orbweaver spider</name>
    <name type="synonym">Epeira ventricosa</name>
    <dbReference type="NCBI Taxonomy" id="182803"/>
    <lineage>
        <taxon>Eukaryota</taxon>
        <taxon>Metazoa</taxon>
        <taxon>Ecdysozoa</taxon>
        <taxon>Arthropoda</taxon>
        <taxon>Chelicerata</taxon>
        <taxon>Arachnida</taxon>
        <taxon>Araneae</taxon>
        <taxon>Araneomorphae</taxon>
        <taxon>Entelegynae</taxon>
        <taxon>Araneoidea</taxon>
        <taxon>Araneidae</taxon>
        <taxon>Araneus</taxon>
    </lineage>
</organism>
<evidence type="ECO:0000313" key="2">
    <source>
        <dbReference type="Proteomes" id="UP000499080"/>
    </source>
</evidence>